<comment type="cofactor">
    <cofactor evidence="1 4">
        <name>(R)-lipoate</name>
        <dbReference type="ChEBI" id="CHEBI:83088"/>
    </cofactor>
</comment>
<dbReference type="Pfam" id="PF02817">
    <property type="entry name" value="E3_binding"/>
    <property type="match status" value="1"/>
</dbReference>
<dbReference type="GO" id="GO:0006086">
    <property type="term" value="P:pyruvate decarboxylation to acetyl-CoA"/>
    <property type="evidence" value="ECO:0007669"/>
    <property type="project" value="InterPro"/>
</dbReference>
<dbReference type="RefSeq" id="WP_129454260.1">
    <property type="nucleotide sequence ID" value="NZ_JACXYX010000009.1"/>
</dbReference>
<evidence type="ECO:0000313" key="8">
    <source>
        <dbReference type="EMBL" id="RYC03269.1"/>
    </source>
</evidence>
<dbReference type="EC" id="2.3.1.-" evidence="4"/>
<dbReference type="InterPro" id="IPR036625">
    <property type="entry name" value="E3-bd_dom_sf"/>
</dbReference>
<feature type="region of interest" description="Disordered" evidence="5">
    <location>
        <begin position="157"/>
        <end position="188"/>
    </location>
</feature>
<feature type="domain" description="Peripheral subunit-binding (PSBD)" evidence="7">
    <location>
        <begin position="118"/>
        <end position="155"/>
    </location>
</feature>
<dbReference type="Gene3D" id="3.30.559.10">
    <property type="entry name" value="Chloramphenicol acetyltransferase-like domain"/>
    <property type="match status" value="1"/>
</dbReference>
<proteinExistence type="inferred from homology"/>
<dbReference type="InterPro" id="IPR001078">
    <property type="entry name" value="2-oxoacid_DH_actylTfrase"/>
</dbReference>
<keyword evidence="4" id="KW-0012">Acyltransferase</keyword>
<evidence type="ECO:0000256" key="2">
    <source>
        <dbReference type="ARBA" id="ARBA00007317"/>
    </source>
</evidence>
<dbReference type="PANTHER" id="PTHR23151">
    <property type="entry name" value="DIHYDROLIPOAMIDE ACETYL/SUCCINYL-TRANSFERASE-RELATED"/>
    <property type="match status" value="1"/>
</dbReference>
<evidence type="ECO:0000256" key="4">
    <source>
        <dbReference type="RuleBase" id="RU003423"/>
    </source>
</evidence>
<protein>
    <recommendedName>
        <fullName evidence="4">Dihydrolipoamide acetyltransferase component of pyruvate dehydrogenase complex</fullName>
        <ecNumber evidence="4">2.3.1.-</ecNumber>
    </recommendedName>
</protein>
<keyword evidence="3 4" id="KW-0450">Lipoyl</keyword>
<evidence type="ECO:0000313" key="9">
    <source>
        <dbReference type="Proteomes" id="UP000293291"/>
    </source>
</evidence>
<organism evidence="8 9">
    <name type="scientific">Nocardioides ganghwensis</name>
    <dbReference type="NCBI Taxonomy" id="252230"/>
    <lineage>
        <taxon>Bacteria</taxon>
        <taxon>Bacillati</taxon>
        <taxon>Actinomycetota</taxon>
        <taxon>Actinomycetes</taxon>
        <taxon>Propionibacteriales</taxon>
        <taxon>Nocardioidaceae</taxon>
        <taxon>Nocardioides</taxon>
    </lineage>
</organism>
<dbReference type="Gene3D" id="4.10.320.10">
    <property type="entry name" value="E3-binding domain"/>
    <property type="match status" value="1"/>
</dbReference>
<dbReference type="InterPro" id="IPR045257">
    <property type="entry name" value="E2/Pdx1"/>
</dbReference>
<evidence type="ECO:0000256" key="1">
    <source>
        <dbReference type="ARBA" id="ARBA00001938"/>
    </source>
</evidence>
<dbReference type="EMBL" id="SDWU01000006">
    <property type="protein sequence ID" value="RYC03269.1"/>
    <property type="molecule type" value="Genomic_DNA"/>
</dbReference>
<gene>
    <name evidence="8" type="ORF">EUA07_06895</name>
</gene>
<keyword evidence="4" id="KW-0808">Transferase</keyword>
<comment type="caution">
    <text evidence="8">The sequence shown here is derived from an EMBL/GenBank/DDBJ whole genome shotgun (WGS) entry which is preliminary data.</text>
</comment>
<sequence>MPELLLVPEVAAGATEVVIADWLVQPGADYTAGDAIAVIETEKAVVEMEAPQGGTLLKALVEPGTTIEVGLPMALVGSSSDVGTDLDAALAALGYGDAPAAGPAPAAPPAAAPSGRVFVSPIARKLLRDAGLTAEGLVGTGPGGRIRRRDVEGLIAGSGATSGAKEEETPKEAPGVEPAPAPTEGAWTDVPHSRLRRAIARRLTESKQDVPHFYVKRSVTLDPLLELRTQLVESTGTRVSVNDFLVRAIAAAHQQVPDANVIWTDEAIRRFDHVDISVAIASERGLVTPVLRNVETSSLSAISRQVKAFVEQANAGTLQQRDLEGGSITISNLGMHGVDEFSAIINPPQSAILAVGAGRPTAVVEDGRVVVRTVAELVLSADHRAIDGALAAQWMGALVEALHHPLSLLV</sequence>
<dbReference type="Pfam" id="PF00198">
    <property type="entry name" value="2-oxoacid_dh"/>
    <property type="match status" value="1"/>
</dbReference>
<evidence type="ECO:0000259" key="7">
    <source>
        <dbReference type="PROSITE" id="PS51826"/>
    </source>
</evidence>
<evidence type="ECO:0000256" key="3">
    <source>
        <dbReference type="ARBA" id="ARBA00022823"/>
    </source>
</evidence>
<dbReference type="GO" id="GO:0016746">
    <property type="term" value="F:acyltransferase activity"/>
    <property type="evidence" value="ECO:0007669"/>
    <property type="project" value="UniProtKB-KW"/>
</dbReference>
<dbReference type="CDD" id="cd06849">
    <property type="entry name" value="lipoyl_domain"/>
    <property type="match status" value="1"/>
</dbReference>
<dbReference type="GO" id="GO:0045254">
    <property type="term" value="C:pyruvate dehydrogenase complex"/>
    <property type="evidence" value="ECO:0007669"/>
    <property type="project" value="InterPro"/>
</dbReference>
<dbReference type="SUPFAM" id="SSF51230">
    <property type="entry name" value="Single hybrid motif"/>
    <property type="match status" value="1"/>
</dbReference>
<name>A0A4Q2SH59_9ACTN</name>
<accession>A0A4Q2SH59</accession>
<reference evidence="8 9" key="1">
    <citation type="submission" date="2019-01" db="EMBL/GenBank/DDBJ databases">
        <title>Novel species of Nocardioides.</title>
        <authorList>
            <person name="Liu Q."/>
            <person name="Xin Y.-H."/>
        </authorList>
    </citation>
    <scope>NUCLEOTIDE SEQUENCE [LARGE SCALE GENOMIC DNA]</scope>
    <source>
        <strain evidence="8 9">CGMCC 4.6875</strain>
    </source>
</reference>
<dbReference type="AlphaFoldDB" id="A0A4Q2SH59"/>
<dbReference type="PROSITE" id="PS50968">
    <property type="entry name" value="BIOTINYL_LIPOYL"/>
    <property type="match status" value="1"/>
</dbReference>
<feature type="domain" description="Lipoyl-binding" evidence="6">
    <location>
        <begin position="2"/>
        <end position="77"/>
    </location>
</feature>
<dbReference type="InterPro" id="IPR004167">
    <property type="entry name" value="PSBD"/>
</dbReference>
<dbReference type="OrthoDB" id="9805770at2"/>
<keyword evidence="9" id="KW-1185">Reference proteome</keyword>
<dbReference type="SUPFAM" id="SSF52777">
    <property type="entry name" value="CoA-dependent acyltransferases"/>
    <property type="match status" value="1"/>
</dbReference>
<dbReference type="InterPro" id="IPR000089">
    <property type="entry name" value="Biotin_lipoyl"/>
</dbReference>
<dbReference type="Gene3D" id="2.40.50.100">
    <property type="match status" value="1"/>
</dbReference>
<dbReference type="InterPro" id="IPR011053">
    <property type="entry name" value="Single_hybrid_motif"/>
</dbReference>
<evidence type="ECO:0000259" key="6">
    <source>
        <dbReference type="PROSITE" id="PS50968"/>
    </source>
</evidence>
<dbReference type="InterPro" id="IPR023213">
    <property type="entry name" value="CAT-like_dom_sf"/>
</dbReference>
<dbReference type="SUPFAM" id="SSF47005">
    <property type="entry name" value="Peripheral subunit-binding domain of 2-oxo acid dehydrogenase complex"/>
    <property type="match status" value="1"/>
</dbReference>
<dbReference type="Proteomes" id="UP000293291">
    <property type="component" value="Unassembled WGS sequence"/>
</dbReference>
<dbReference type="PANTHER" id="PTHR23151:SF90">
    <property type="entry name" value="DIHYDROLIPOYLLYSINE-RESIDUE ACETYLTRANSFERASE COMPONENT OF PYRUVATE DEHYDROGENASE COMPLEX, MITOCHONDRIAL-RELATED"/>
    <property type="match status" value="1"/>
</dbReference>
<evidence type="ECO:0000256" key="5">
    <source>
        <dbReference type="SAM" id="MobiDB-lite"/>
    </source>
</evidence>
<dbReference type="PROSITE" id="PS51826">
    <property type="entry name" value="PSBD"/>
    <property type="match status" value="1"/>
</dbReference>
<comment type="similarity">
    <text evidence="2 4">Belongs to the 2-oxoacid dehydrogenase family.</text>
</comment>
<dbReference type="Pfam" id="PF00364">
    <property type="entry name" value="Biotin_lipoyl"/>
    <property type="match status" value="1"/>
</dbReference>